<proteinExistence type="predicted"/>
<evidence type="ECO:0000313" key="2">
    <source>
        <dbReference type="EMBL" id="MBB2177443.1"/>
    </source>
</evidence>
<dbReference type="AlphaFoldDB" id="A0A7W4JA91"/>
<dbReference type="RefSeq" id="WP_182944781.1">
    <property type="nucleotide sequence ID" value="NZ_JABEQH010000029.1"/>
</dbReference>
<evidence type="ECO:0008006" key="4">
    <source>
        <dbReference type="Google" id="ProtNLM"/>
    </source>
</evidence>
<organism evidence="2 3">
    <name type="scientific">Gluconacetobacter johannae</name>
    <dbReference type="NCBI Taxonomy" id="112140"/>
    <lineage>
        <taxon>Bacteria</taxon>
        <taxon>Pseudomonadati</taxon>
        <taxon>Pseudomonadota</taxon>
        <taxon>Alphaproteobacteria</taxon>
        <taxon>Acetobacterales</taxon>
        <taxon>Acetobacteraceae</taxon>
        <taxon>Gluconacetobacter</taxon>
    </lineage>
</organism>
<comment type="caution">
    <text evidence="2">The sequence shown here is derived from an EMBL/GenBank/DDBJ whole genome shotgun (WGS) entry which is preliminary data.</text>
</comment>
<sequence length="60" mass="6326">MRASTTILLTIGVLIVLGGCAQKEPAGEKAAQRNMARHNSYGFDDYGDRTANPPGLGSPH</sequence>
<name>A0A7W4JA91_9PROT</name>
<dbReference type="Proteomes" id="UP000561066">
    <property type="component" value="Unassembled WGS sequence"/>
</dbReference>
<evidence type="ECO:0000256" key="1">
    <source>
        <dbReference type="SAM" id="MobiDB-lite"/>
    </source>
</evidence>
<gene>
    <name evidence="2" type="ORF">HLH21_16180</name>
</gene>
<protein>
    <recommendedName>
        <fullName evidence="4">Lipoprotein</fullName>
    </recommendedName>
</protein>
<reference evidence="2 3" key="1">
    <citation type="submission" date="2020-04" db="EMBL/GenBank/DDBJ databases">
        <title>Description of novel Gluconacetobacter.</title>
        <authorList>
            <person name="Sombolestani A."/>
        </authorList>
    </citation>
    <scope>NUCLEOTIDE SEQUENCE [LARGE SCALE GENOMIC DNA]</scope>
    <source>
        <strain evidence="2 3">LMG 21312</strain>
    </source>
</reference>
<keyword evidence="3" id="KW-1185">Reference proteome</keyword>
<dbReference type="PROSITE" id="PS51257">
    <property type="entry name" value="PROKAR_LIPOPROTEIN"/>
    <property type="match status" value="1"/>
</dbReference>
<accession>A0A7W4JA91</accession>
<evidence type="ECO:0000313" key="3">
    <source>
        <dbReference type="Proteomes" id="UP000561066"/>
    </source>
</evidence>
<feature type="region of interest" description="Disordered" evidence="1">
    <location>
        <begin position="25"/>
        <end position="60"/>
    </location>
</feature>
<dbReference type="EMBL" id="JABEQH010000029">
    <property type="protein sequence ID" value="MBB2177443.1"/>
    <property type="molecule type" value="Genomic_DNA"/>
</dbReference>